<dbReference type="SUPFAM" id="SSF103473">
    <property type="entry name" value="MFS general substrate transporter"/>
    <property type="match status" value="1"/>
</dbReference>
<keyword evidence="2" id="KW-1003">Cell membrane</keyword>
<feature type="domain" description="Major facilitator superfamily (MFS) profile" evidence="7">
    <location>
        <begin position="206"/>
        <end position="413"/>
    </location>
</feature>
<evidence type="ECO:0000259" key="7">
    <source>
        <dbReference type="PROSITE" id="PS50850"/>
    </source>
</evidence>
<keyword evidence="4 6" id="KW-1133">Transmembrane helix</keyword>
<dbReference type="Gene3D" id="1.20.1250.20">
    <property type="entry name" value="MFS general substrate transporter like domains"/>
    <property type="match status" value="1"/>
</dbReference>
<dbReference type="Proteomes" id="UP000558997">
    <property type="component" value="Unassembled WGS sequence"/>
</dbReference>
<name>A0A841E024_9ACTN</name>
<keyword evidence="5 6" id="KW-0472">Membrane</keyword>
<dbReference type="EMBL" id="JACHNF010000001">
    <property type="protein sequence ID" value="MBB5983571.1"/>
    <property type="molecule type" value="Genomic_DNA"/>
</dbReference>
<evidence type="ECO:0000256" key="3">
    <source>
        <dbReference type="ARBA" id="ARBA00022692"/>
    </source>
</evidence>
<dbReference type="InterPro" id="IPR011701">
    <property type="entry name" value="MFS"/>
</dbReference>
<keyword evidence="3 6" id="KW-0812">Transmembrane</keyword>
<gene>
    <name evidence="8" type="ORF">HDA44_006912</name>
</gene>
<sequence>MLSYYLAATLARFADEMVAFTLVLLVLDRTDSPALAGLTGAAYALPAIVTGPLLGAWLDRTPHRRSALAVNQAALAAVMLALLAFVGHSASWVSPALAAIAGTTLPMVSGGFTSMLPSLFRPDQLARANSFEAVSFSAAAIAGPATAATVAAVVAVDAAVVVIVAAAALSIIAITRLPALPPVGASGEQFLSSVVGGLRHLARTPPLRASTVTTTLLMGFTGMLLIALPLHVASLGLPKSAAGYLWTAVELGSVTTALLLGRVQARWRPEYVVVVSVAAYGLVLGTWPYAASFGVLLLLAVAAGLVEGPTLPAMFAARQQYSPEPLQGRVSTTAASLRVGASALGQATAGLLIPLSGTQATLTTTAAGLLTAATAGLLIARRPSTPRGGFSTDVGGRGPVVEATPDGRCCVCR</sequence>
<dbReference type="GO" id="GO:0022857">
    <property type="term" value="F:transmembrane transporter activity"/>
    <property type="evidence" value="ECO:0007669"/>
    <property type="project" value="InterPro"/>
</dbReference>
<evidence type="ECO:0000256" key="2">
    <source>
        <dbReference type="ARBA" id="ARBA00022475"/>
    </source>
</evidence>
<feature type="transmembrane region" description="Helical" evidence="6">
    <location>
        <begin position="92"/>
        <end position="112"/>
    </location>
</feature>
<feature type="transmembrane region" description="Helical" evidence="6">
    <location>
        <begin position="160"/>
        <end position="179"/>
    </location>
</feature>
<comment type="caution">
    <text evidence="8">The sequence shown here is derived from an EMBL/GenBank/DDBJ whole genome shotgun (WGS) entry which is preliminary data.</text>
</comment>
<reference evidence="8 9" key="1">
    <citation type="submission" date="2020-08" db="EMBL/GenBank/DDBJ databases">
        <title>Sequencing the genomes of 1000 actinobacteria strains.</title>
        <authorList>
            <person name="Klenk H.-P."/>
        </authorList>
    </citation>
    <scope>NUCLEOTIDE SEQUENCE [LARGE SCALE GENOMIC DNA]</scope>
    <source>
        <strain evidence="8 9">DSM 17294</strain>
    </source>
</reference>
<evidence type="ECO:0000313" key="8">
    <source>
        <dbReference type="EMBL" id="MBB5983571.1"/>
    </source>
</evidence>
<dbReference type="PANTHER" id="PTHR23513:SF11">
    <property type="entry name" value="STAPHYLOFERRIN A TRANSPORTER"/>
    <property type="match status" value="1"/>
</dbReference>
<evidence type="ECO:0000256" key="5">
    <source>
        <dbReference type="ARBA" id="ARBA00023136"/>
    </source>
</evidence>
<evidence type="ECO:0000313" key="9">
    <source>
        <dbReference type="Proteomes" id="UP000558997"/>
    </source>
</evidence>
<feature type="transmembrane region" description="Helical" evidence="6">
    <location>
        <begin position="34"/>
        <end position="56"/>
    </location>
</feature>
<accession>A0A841E024</accession>
<feature type="transmembrane region" description="Helical" evidence="6">
    <location>
        <begin position="133"/>
        <end position="154"/>
    </location>
</feature>
<evidence type="ECO:0000256" key="1">
    <source>
        <dbReference type="ARBA" id="ARBA00004651"/>
    </source>
</evidence>
<dbReference type="InterPro" id="IPR020846">
    <property type="entry name" value="MFS_dom"/>
</dbReference>
<feature type="transmembrane region" description="Helical" evidence="6">
    <location>
        <begin position="209"/>
        <end position="230"/>
    </location>
</feature>
<feature type="transmembrane region" description="Helical" evidence="6">
    <location>
        <begin position="68"/>
        <end position="86"/>
    </location>
</feature>
<dbReference type="PROSITE" id="PS50850">
    <property type="entry name" value="MFS"/>
    <property type="match status" value="1"/>
</dbReference>
<evidence type="ECO:0000256" key="4">
    <source>
        <dbReference type="ARBA" id="ARBA00022989"/>
    </source>
</evidence>
<dbReference type="AlphaFoldDB" id="A0A841E024"/>
<dbReference type="PANTHER" id="PTHR23513">
    <property type="entry name" value="INTEGRAL MEMBRANE EFFLUX PROTEIN-RELATED"/>
    <property type="match status" value="1"/>
</dbReference>
<organism evidence="8 9">
    <name type="scientific">Kribbella solani</name>
    <dbReference type="NCBI Taxonomy" id="236067"/>
    <lineage>
        <taxon>Bacteria</taxon>
        <taxon>Bacillati</taxon>
        <taxon>Actinomycetota</taxon>
        <taxon>Actinomycetes</taxon>
        <taxon>Propionibacteriales</taxon>
        <taxon>Kribbellaceae</taxon>
        <taxon>Kribbella</taxon>
    </lineage>
</organism>
<feature type="transmembrane region" description="Helical" evidence="6">
    <location>
        <begin position="361"/>
        <end position="380"/>
    </location>
</feature>
<dbReference type="InterPro" id="IPR036259">
    <property type="entry name" value="MFS_trans_sf"/>
</dbReference>
<evidence type="ECO:0000256" key="6">
    <source>
        <dbReference type="SAM" id="Phobius"/>
    </source>
</evidence>
<keyword evidence="9" id="KW-1185">Reference proteome</keyword>
<dbReference type="GO" id="GO:0005886">
    <property type="term" value="C:plasma membrane"/>
    <property type="evidence" value="ECO:0007669"/>
    <property type="project" value="UniProtKB-SubCell"/>
</dbReference>
<feature type="transmembrane region" description="Helical" evidence="6">
    <location>
        <begin position="272"/>
        <end position="290"/>
    </location>
</feature>
<proteinExistence type="predicted"/>
<protein>
    <submittedName>
        <fullName evidence="8">MFS family permease</fullName>
    </submittedName>
</protein>
<dbReference type="Pfam" id="PF07690">
    <property type="entry name" value="MFS_1"/>
    <property type="match status" value="1"/>
</dbReference>
<comment type="subcellular location">
    <subcellularLocation>
        <location evidence="1">Cell membrane</location>
        <topology evidence="1">Multi-pass membrane protein</topology>
    </subcellularLocation>
</comment>
<dbReference type="RefSeq" id="WP_337906743.1">
    <property type="nucleotide sequence ID" value="NZ_BAAAVN010000012.1"/>
</dbReference>